<dbReference type="EMBL" id="JACBKZ010000014">
    <property type="protein sequence ID" value="KAF5934449.1"/>
    <property type="molecule type" value="Genomic_DNA"/>
</dbReference>
<feature type="compositionally biased region" description="Acidic residues" evidence="1">
    <location>
        <begin position="1131"/>
        <end position="1141"/>
    </location>
</feature>
<evidence type="ECO:0000259" key="2">
    <source>
        <dbReference type="Pfam" id="PF10536"/>
    </source>
</evidence>
<comment type="caution">
    <text evidence="3">The sequence shown here is derived from an EMBL/GenBank/DDBJ whole genome shotgun (WGS) entry which is preliminary data.</text>
</comment>
<feature type="compositionally biased region" description="Low complexity" evidence="1">
    <location>
        <begin position="1093"/>
        <end position="1114"/>
    </location>
</feature>
<dbReference type="InterPro" id="IPR019557">
    <property type="entry name" value="AminoTfrase-like_pln_mobile"/>
</dbReference>
<sequence length="1201" mass="133698">MAGHFPHGGGSPGAGGEPDIMALPPRVRPFIPERYAPQAHILPRDIFYHFIDFNERAPGDLLLQEPEYHLSHEAREVTSRTVRGYGSTAARDWYAELPEAIRVLVDLAGFGPFCTGLSRCPARRTLIAALVERWWDTTNSFHFSATGDLTMTPFDFAVLTGLNVGGWPIPYDEDMGQWKATWIYLLGVRPPVDRSSGRVRYTWFSSHFRRVEMEPRTPEEAAQYARGFLMFLFGTTLFADRGNTVGLYLLSALVDLSQVRRYDWGGAGLATLYCYMSATSRGRGDLLGGYWRAWELWIYVYFPILAPELVVEGPLVTPYSLVFEGQHRPRPRESLLYLRQYFDTVRSTEPWAPLGEGLRFQFAGGWGVSRYRILFERPVGRAWFLGDSFLRQVWGYTSQDPPSAPPVDMRIADRLPSRDVVSAMLGTDALLHLEEGDYATYRRIYLMPPSTGVRTPTMRPASMPSSSQAWAWTADAPFTSRAGTSRGGSGLVPPIPLTYPNPGWPDMPTELMGWQYGTTSPIPIQIEPPMPGHRYVRDPDSPPVTSRTVRGYGSTAARDWYAELPEAIRVLVDLAGFGPFCTGLSRCPARRTLMAALVERWWDTTNSFHFSATGDLTMTPFDFAVLTGHDVGGWPIPYDEDMGQWEAAWIYLLGVRPPVDRSSGRVRYTWFFSHFRRVEMEPGTPEEAAQYARGFLMFLFGTTLFADRGNTVGLYLLSALVDLSQVRRYDWGGAGLATLYCYMSATSCGRGDLLGGYWRAWELWVYVYFPILAPKLVVEGPLVTPYSLVFEGQHRPRPRESLLYLRQYFDTVRSTEPWAPLGEGLRFQFAGGWGVSRYRILFERPVGRAWFLGDSFLRQVWGYTSQDPPSVPPVDMRIADRLPSRDVVSAMLGTDALLHLEEGDYATYCHIYLMPPLTGVRTPTMRPAGMPSSSQTWAQAADALFTSRAGTSRGGSGLVPPIPLTYPNPGWPDMPTELMGWQYGTTSPIPIPIEPPMPDHRYVRDPDSPPVCFTALIHYSDTWTFIPLLIPLPLHLQPLVEYMDQVLDMVASLEVMVLRREAQLSIMGFQMPPVYAQPQAEPPGPSPGGGPSGPFRGAGPSGPFRGAGPSRPFRGAGGGSSRRRRAHIVEEEPGEDEEEEAADRQSETSADREDGSGLGSGSGGEAEGDPEDDDSDSDDDGDGGGESIPQKRAKRAAYSCS</sequence>
<feature type="compositionally biased region" description="Basic and acidic residues" evidence="1">
    <location>
        <begin position="1142"/>
        <end position="1155"/>
    </location>
</feature>
<protein>
    <recommendedName>
        <fullName evidence="2">Aminotransferase-like plant mobile domain-containing protein</fullName>
    </recommendedName>
</protein>
<dbReference type="PANTHER" id="PTHR46033">
    <property type="entry name" value="PROTEIN MAIN-LIKE 2"/>
    <property type="match status" value="1"/>
</dbReference>
<organism evidence="3 4">
    <name type="scientific">Camellia sinensis</name>
    <name type="common">Tea plant</name>
    <name type="synonym">Thea sinensis</name>
    <dbReference type="NCBI Taxonomy" id="4442"/>
    <lineage>
        <taxon>Eukaryota</taxon>
        <taxon>Viridiplantae</taxon>
        <taxon>Streptophyta</taxon>
        <taxon>Embryophyta</taxon>
        <taxon>Tracheophyta</taxon>
        <taxon>Spermatophyta</taxon>
        <taxon>Magnoliopsida</taxon>
        <taxon>eudicotyledons</taxon>
        <taxon>Gunneridae</taxon>
        <taxon>Pentapetalae</taxon>
        <taxon>asterids</taxon>
        <taxon>Ericales</taxon>
        <taxon>Theaceae</taxon>
        <taxon>Camellia</taxon>
    </lineage>
</organism>
<feature type="compositionally biased region" description="Acidic residues" evidence="1">
    <location>
        <begin position="1166"/>
        <end position="1183"/>
    </location>
</feature>
<keyword evidence="4" id="KW-1185">Reference proteome</keyword>
<dbReference type="Pfam" id="PF10536">
    <property type="entry name" value="PMD"/>
    <property type="match status" value="2"/>
</dbReference>
<gene>
    <name evidence="3" type="ORF">HYC85_030620</name>
</gene>
<dbReference type="AlphaFoldDB" id="A0A7J7G1B6"/>
<dbReference type="PANTHER" id="PTHR46033:SF8">
    <property type="entry name" value="PROTEIN MAINTENANCE OF MERISTEMS-LIKE"/>
    <property type="match status" value="1"/>
</dbReference>
<dbReference type="InterPro" id="IPR044824">
    <property type="entry name" value="MAIN-like"/>
</dbReference>
<proteinExistence type="predicted"/>
<accession>A0A7J7G1B6</accession>
<reference evidence="3 4" key="2">
    <citation type="submission" date="2020-07" db="EMBL/GenBank/DDBJ databases">
        <title>Genome assembly of wild tea tree DASZ reveals pedigree and selection history of tea varieties.</title>
        <authorList>
            <person name="Zhang W."/>
        </authorList>
    </citation>
    <scope>NUCLEOTIDE SEQUENCE [LARGE SCALE GENOMIC DNA]</scope>
    <source>
        <strain evidence="4">cv. G240</strain>
        <tissue evidence="3">Leaf</tissue>
    </source>
</reference>
<evidence type="ECO:0000256" key="1">
    <source>
        <dbReference type="SAM" id="MobiDB-lite"/>
    </source>
</evidence>
<feature type="compositionally biased region" description="Gly residues" evidence="1">
    <location>
        <begin position="1156"/>
        <end position="1165"/>
    </location>
</feature>
<evidence type="ECO:0000313" key="3">
    <source>
        <dbReference type="EMBL" id="KAF5934449.1"/>
    </source>
</evidence>
<reference evidence="4" key="1">
    <citation type="journal article" date="2020" name="Nat. Commun.">
        <title>Genome assembly of wild tea tree DASZ reveals pedigree and selection history of tea varieties.</title>
        <authorList>
            <person name="Zhang W."/>
            <person name="Zhang Y."/>
            <person name="Qiu H."/>
            <person name="Guo Y."/>
            <person name="Wan H."/>
            <person name="Zhang X."/>
            <person name="Scossa F."/>
            <person name="Alseekh S."/>
            <person name="Zhang Q."/>
            <person name="Wang P."/>
            <person name="Xu L."/>
            <person name="Schmidt M.H."/>
            <person name="Jia X."/>
            <person name="Li D."/>
            <person name="Zhu A."/>
            <person name="Guo F."/>
            <person name="Chen W."/>
            <person name="Ni D."/>
            <person name="Usadel B."/>
            <person name="Fernie A.R."/>
            <person name="Wen W."/>
        </authorList>
    </citation>
    <scope>NUCLEOTIDE SEQUENCE [LARGE SCALE GENOMIC DNA]</scope>
    <source>
        <strain evidence="4">cv. G240</strain>
    </source>
</reference>
<evidence type="ECO:0000313" key="4">
    <source>
        <dbReference type="Proteomes" id="UP000593564"/>
    </source>
</evidence>
<dbReference type="GO" id="GO:0010073">
    <property type="term" value="P:meristem maintenance"/>
    <property type="evidence" value="ECO:0007669"/>
    <property type="project" value="InterPro"/>
</dbReference>
<dbReference type="Proteomes" id="UP000593564">
    <property type="component" value="Unassembled WGS sequence"/>
</dbReference>
<feature type="domain" description="Aminotransferase-like plant mobile" evidence="2">
    <location>
        <begin position="591"/>
        <end position="820"/>
    </location>
</feature>
<name>A0A7J7G1B6_CAMSI</name>
<feature type="domain" description="Aminotransferase-like plant mobile" evidence="2">
    <location>
        <begin position="124"/>
        <end position="353"/>
    </location>
</feature>
<feature type="region of interest" description="Disordered" evidence="1">
    <location>
        <begin position="1075"/>
        <end position="1201"/>
    </location>
</feature>